<gene>
    <name evidence="2" type="ORF">B4110_2147</name>
</gene>
<dbReference type="Pfam" id="PF13751">
    <property type="entry name" value="DDE_Tnp_1_6"/>
    <property type="match status" value="1"/>
</dbReference>
<dbReference type="EMBL" id="LQYW01000051">
    <property type="protein sequence ID" value="KYD30456.1"/>
    <property type="molecule type" value="Genomic_DNA"/>
</dbReference>
<comment type="caution">
    <text evidence="2">The sequence shown here is derived from an EMBL/GenBank/DDBJ whole genome shotgun (WGS) entry which is preliminary data.</text>
</comment>
<dbReference type="PATRIC" id="fig|153151.4.peg.3134"/>
<dbReference type="PANTHER" id="PTHR33408:SF2">
    <property type="entry name" value="TRANSPOSASE DDE DOMAIN-CONTAINING PROTEIN"/>
    <property type="match status" value="1"/>
</dbReference>
<dbReference type="InterPro" id="IPR025668">
    <property type="entry name" value="Tnp_DDE_dom"/>
</dbReference>
<dbReference type="Proteomes" id="UP000075324">
    <property type="component" value="Unassembled WGS sequence"/>
</dbReference>
<name>A0A150N1B1_9BACL</name>
<organism evidence="2 3">
    <name type="scientific">Parageobacillus toebii</name>
    <dbReference type="NCBI Taxonomy" id="153151"/>
    <lineage>
        <taxon>Bacteria</taxon>
        <taxon>Bacillati</taxon>
        <taxon>Bacillota</taxon>
        <taxon>Bacilli</taxon>
        <taxon>Bacillales</taxon>
        <taxon>Anoxybacillaceae</taxon>
        <taxon>Parageobacillus</taxon>
    </lineage>
</organism>
<dbReference type="AlphaFoldDB" id="A0A150N1B1"/>
<accession>A0A150N1B1</accession>
<evidence type="ECO:0000313" key="3">
    <source>
        <dbReference type="Proteomes" id="UP000075324"/>
    </source>
</evidence>
<protein>
    <recommendedName>
        <fullName evidence="1">Transposase DDE domain-containing protein</fullName>
    </recommendedName>
</protein>
<feature type="domain" description="Transposase DDE" evidence="1">
    <location>
        <begin position="11"/>
        <end position="91"/>
    </location>
</feature>
<reference evidence="2 3" key="1">
    <citation type="submission" date="2016-01" db="EMBL/GenBank/DDBJ databases">
        <title>Draft Genome Sequences of Seven Thermophilic Sporeformers Isolated from Foods.</title>
        <authorList>
            <person name="Berendsen E.M."/>
            <person name="Wells-Bennik M.H."/>
            <person name="Krawcyk A.O."/>
            <person name="De Jong A."/>
            <person name="Holsappel S."/>
            <person name="Eijlander R.T."/>
            <person name="Kuipers O.P."/>
        </authorList>
    </citation>
    <scope>NUCLEOTIDE SEQUENCE [LARGE SCALE GENOMIC DNA]</scope>
    <source>
        <strain evidence="2 3">B4110</strain>
    </source>
</reference>
<evidence type="ECO:0000259" key="1">
    <source>
        <dbReference type="Pfam" id="PF13751"/>
    </source>
</evidence>
<evidence type="ECO:0000313" key="2">
    <source>
        <dbReference type="EMBL" id="KYD30456.1"/>
    </source>
</evidence>
<sequence length="98" mass="11310">MTYDEELDEWICAKVEQLGFVYERNETTDNGHVTVKRTYRCTTCAGCPFQTACTKDKDTKTIHVSLKKQQRQEIRERLSTEEGAATYRKRAGAWANQA</sequence>
<dbReference type="PANTHER" id="PTHR33408">
    <property type="entry name" value="TRANSPOSASE"/>
    <property type="match status" value="1"/>
</dbReference>
<proteinExistence type="predicted"/>